<dbReference type="InterPro" id="IPR035445">
    <property type="entry name" value="GYF-like_dom_sf"/>
</dbReference>
<dbReference type="PROSITE" id="PS50829">
    <property type="entry name" value="GYF"/>
    <property type="match status" value="1"/>
</dbReference>
<feature type="region of interest" description="Disordered" evidence="1">
    <location>
        <begin position="943"/>
        <end position="1012"/>
    </location>
</feature>
<feature type="compositionally biased region" description="Low complexity" evidence="1">
    <location>
        <begin position="1518"/>
        <end position="1529"/>
    </location>
</feature>
<feature type="compositionally biased region" description="Polar residues" evidence="1">
    <location>
        <begin position="486"/>
        <end position="514"/>
    </location>
</feature>
<feature type="compositionally biased region" description="Low complexity" evidence="1">
    <location>
        <begin position="1"/>
        <end position="14"/>
    </location>
</feature>
<feature type="compositionally biased region" description="Polar residues" evidence="1">
    <location>
        <begin position="400"/>
        <end position="409"/>
    </location>
</feature>
<organism evidence="3 4">
    <name type="scientific">Alectoria fallacina</name>
    <dbReference type="NCBI Taxonomy" id="1903189"/>
    <lineage>
        <taxon>Eukaryota</taxon>
        <taxon>Fungi</taxon>
        <taxon>Dikarya</taxon>
        <taxon>Ascomycota</taxon>
        <taxon>Pezizomycotina</taxon>
        <taxon>Lecanoromycetes</taxon>
        <taxon>OSLEUM clade</taxon>
        <taxon>Lecanoromycetidae</taxon>
        <taxon>Lecanorales</taxon>
        <taxon>Lecanorineae</taxon>
        <taxon>Parmeliaceae</taxon>
        <taxon>Alectoria</taxon>
    </lineage>
</organism>
<sequence>MPSPFTSSFASAAAGNMPTEGGPNGRNTGSGDWTRARTNGATQTFRRPSVATNLSQQKESSQSNINSTPSSANVYVPPHMNSSYQSSYNRNGSSTESRYSKDQLLDLFRTQERNGFSSTNVNELFVDGWSPGAVNGTSNGGWGKRDDNKDAVGPDICWDHEGSVGPMALQEMSEEEKEAFSTSVNSPLKPPIQSANKDGTQNNGNANRRTSITQSQNAMNNSPSTRPGARRRESGGDLLQNPLTSPTGNTRFSREEPSISSPPPSLLRRKTDFKDNFGPSLEDREKESTGPGVATASPFGSLRRTSTQPVSAGINGPSSPWSGAPPSAGFSPMGAFGNFAIGSGSSQTPTADEKKPGFGSVRGQSRFKGLMGAGSPEDTALKVKEKASMNSLERLAESPNEPTQAQWANDRTALPRNMHADLYGDEDDFGTGSAALGGDDASPPLPQSSRYRNPDRQTYDDTGFSSLGLSVDMPPFRELMQRRDYAQQQTPQSRHQGMGQSNEPMSPTNTNPYQSPEGEKAIPEDHDTDESDLNNSHYLGAGPFGHAARGFQNQLDAQTGDRSQTSSSSASRGFPSLGGLGDLSSLGGPGAWSAAPGAIGTPSRAQPGFGGAFGDSAFGPLGDLASRSQSGLSGSTLFGAGSTGNINRNSKLSSMLPNAMQDQMRGEASRHEQGFGDGGDTFLRESGHNAPGFGLRDLDTSSRLGRGGMDETFGTLENRGRGPQGLASPFANHEAGQITSSQAPMSASVQTPFSAGPSGGNYFTRSQEQDTSSSQMPASQQRKMVMPDRMRWIYRDPSGNTQGPWSGLEMHDWYKAGFFSPELQVKKLEDADYEPLAQLIRRIGNSREPFLVPQIGIPHGSSAPIPSSTTATAGAVPATTPSAAQPPFASSFPSFGTTLSAEQQNALERRKQEEQYLMARQKEHLAQQQVMLKQMQHMGGVHSQQLHHHSSAHSLQSQPSYGSITSPGAPIGYQPSPGQGPIQPPASIPGFFDGPSRNAGPLGAGADPLSSVREEDLPRLLERLGMGRGSQQPFSDSAYGQDPSHQQHVAAMLQERDRQRREQEQYDLLQRGNDDQRTTAERLEQYHQLRAQEEQQQFQTPGPIGGHVNRQASDLDLAGQQQMHDLGHEYQDFSQQNHNDPEPLSLSEQVQKAAAKQQPASQPQSPWAKVDSGLPQPFPPPQSSSPMPAPTPQRNRQSVADALNAESQTSSQADSVETLGAALAPWAKEPVEGSKGPSLKEIQAIEAKNAAQKEEIAVAARRALAEQERLSQQNQPVAPAPGLPSSANWASSISPAIPTTTGSSPWAKPAAGKPAVATPVAGAKKTLAQIQKEEEARKNRAAAAAAANAAVNANATVALASGKRYADLAGKASMPTPLTSSAAWTTVGASGKAKPPTAPAPSLSTRTASGGIVQPSVPSAKPKPMVTASTKGPGNQQLANQEFQRWTKSALSKGLNPNMNVDDFVSQLLMLPPEADIISDSIYASSQTLDGRRFAEEFVRRRKLADCGVIPDSASAQGFSSSMNSSESKSGGGWSEVAKKGPQAVKEETSSNFKVVAGKKKGGKK</sequence>
<feature type="compositionally biased region" description="Polar residues" evidence="1">
    <location>
        <begin position="1285"/>
        <end position="1304"/>
    </location>
</feature>
<accession>A0A8H3J3C3</accession>
<dbReference type="PANTHER" id="PTHR14445:SF36">
    <property type="entry name" value="FI03272P-RELATED"/>
    <property type="match status" value="1"/>
</dbReference>
<dbReference type="SMART" id="SM00444">
    <property type="entry name" value="GYF"/>
    <property type="match status" value="1"/>
</dbReference>
<feature type="compositionally biased region" description="Polar residues" evidence="1">
    <location>
        <begin position="80"/>
        <end position="97"/>
    </location>
</feature>
<dbReference type="GO" id="GO:0005829">
    <property type="term" value="C:cytosol"/>
    <property type="evidence" value="ECO:0007669"/>
    <property type="project" value="TreeGrafter"/>
</dbReference>
<dbReference type="InterPro" id="IPR003169">
    <property type="entry name" value="GYF"/>
</dbReference>
<feature type="compositionally biased region" description="Polar residues" evidence="1">
    <location>
        <begin position="1205"/>
        <end position="1215"/>
    </location>
</feature>
<comment type="caution">
    <text evidence="3">The sequence shown here is derived from an EMBL/GenBank/DDBJ whole genome shotgun (WGS) entry which is preliminary data.</text>
</comment>
<evidence type="ECO:0000256" key="1">
    <source>
        <dbReference type="SAM" id="MobiDB-lite"/>
    </source>
</evidence>
<dbReference type="InterPro" id="IPR051640">
    <property type="entry name" value="GRB10-interact_GYF"/>
</dbReference>
<dbReference type="SUPFAM" id="SSF55277">
    <property type="entry name" value="GYF domain"/>
    <property type="match status" value="1"/>
</dbReference>
<keyword evidence="4" id="KW-1185">Reference proteome</keyword>
<feature type="region of interest" description="Disordered" evidence="1">
    <location>
        <begin position="1266"/>
        <end position="1320"/>
    </location>
</feature>
<feature type="compositionally biased region" description="Polar residues" evidence="1">
    <location>
        <begin position="193"/>
        <end position="225"/>
    </location>
</feature>
<feature type="region of interest" description="Disordered" evidence="1">
    <location>
        <begin position="1387"/>
        <end position="1438"/>
    </location>
</feature>
<gene>
    <name evidence="3" type="ORF">ALECFALPRED_008381</name>
</gene>
<evidence type="ECO:0000313" key="4">
    <source>
        <dbReference type="Proteomes" id="UP000664203"/>
    </source>
</evidence>
<feature type="compositionally biased region" description="Low complexity" evidence="1">
    <location>
        <begin position="316"/>
        <end position="335"/>
    </location>
</feature>
<feature type="compositionally biased region" description="Polar residues" evidence="1">
    <location>
        <begin position="241"/>
        <end position="250"/>
    </location>
</feature>
<dbReference type="EMBL" id="CAJPDR010000579">
    <property type="protein sequence ID" value="CAF9939940.1"/>
    <property type="molecule type" value="Genomic_DNA"/>
</dbReference>
<feature type="region of interest" description="Disordered" evidence="1">
    <location>
        <begin position="1513"/>
        <end position="1565"/>
    </location>
</feature>
<dbReference type="Proteomes" id="UP000664203">
    <property type="component" value="Unassembled WGS sequence"/>
</dbReference>
<feature type="region of interest" description="Disordered" evidence="1">
    <location>
        <begin position="1"/>
        <end position="98"/>
    </location>
</feature>
<feature type="compositionally biased region" description="Low complexity" evidence="1">
    <location>
        <begin position="970"/>
        <end position="981"/>
    </location>
</feature>
<dbReference type="Gene3D" id="3.30.1490.40">
    <property type="match status" value="1"/>
</dbReference>
<feature type="compositionally biased region" description="Polar residues" evidence="1">
    <location>
        <begin position="1427"/>
        <end position="1438"/>
    </location>
</feature>
<feature type="compositionally biased region" description="Pro residues" evidence="1">
    <location>
        <begin position="1176"/>
        <end position="1191"/>
    </location>
</feature>
<evidence type="ECO:0000259" key="2">
    <source>
        <dbReference type="PROSITE" id="PS50829"/>
    </source>
</evidence>
<protein>
    <recommendedName>
        <fullName evidence="2">GYF domain-containing protein</fullName>
    </recommendedName>
</protein>
<feature type="region of interest" description="Disordered" evidence="1">
    <location>
        <begin position="1027"/>
        <end position="1047"/>
    </location>
</feature>
<dbReference type="Pfam" id="PF02213">
    <property type="entry name" value="GYF"/>
    <property type="match status" value="1"/>
</dbReference>
<feature type="region of interest" description="Disordered" evidence="1">
    <location>
        <begin position="171"/>
        <end position="582"/>
    </location>
</feature>
<feature type="domain" description="GYF" evidence="2">
    <location>
        <begin position="789"/>
        <end position="844"/>
    </location>
</feature>
<feature type="region of interest" description="Disordered" evidence="1">
    <location>
        <begin position="742"/>
        <end position="783"/>
    </location>
</feature>
<dbReference type="PANTHER" id="PTHR14445">
    <property type="entry name" value="GRB10 INTERACTING GYF PROTEIN"/>
    <property type="match status" value="1"/>
</dbReference>
<feature type="compositionally biased region" description="Low complexity" evidence="1">
    <location>
        <begin position="60"/>
        <end position="71"/>
    </location>
</feature>
<proteinExistence type="predicted"/>
<feature type="compositionally biased region" description="Polar residues" evidence="1">
    <location>
        <begin position="742"/>
        <end position="753"/>
    </location>
</feature>
<name>A0A8H3J3C3_9LECA</name>
<feature type="compositionally biased region" description="Low complexity" evidence="1">
    <location>
        <begin position="563"/>
        <end position="575"/>
    </location>
</feature>
<dbReference type="OrthoDB" id="48509at2759"/>
<feature type="region of interest" description="Disordered" evidence="1">
    <location>
        <begin position="1132"/>
        <end position="1218"/>
    </location>
</feature>
<feature type="compositionally biased region" description="Basic and acidic residues" evidence="1">
    <location>
        <begin position="269"/>
        <end position="288"/>
    </location>
</feature>
<feature type="compositionally biased region" description="Low complexity" evidence="1">
    <location>
        <begin position="1151"/>
        <end position="1169"/>
    </location>
</feature>
<reference evidence="3" key="1">
    <citation type="submission" date="2021-03" db="EMBL/GenBank/DDBJ databases">
        <authorList>
            <person name="Tagirdzhanova G."/>
        </authorList>
    </citation>
    <scope>NUCLEOTIDE SEQUENCE</scope>
</reference>
<evidence type="ECO:0000313" key="3">
    <source>
        <dbReference type="EMBL" id="CAF9939940.1"/>
    </source>
</evidence>
<feature type="compositionally biased region" description="Polar residues" evidence="1">
    <location>
        <begin position="25"/>
        <end position="59"/>
    </location>
</feature>
<feature type="compositionally biased region" description="Polar residues" evidence="1">
    <location>
        <begin position="761"/>
        <end position="782"/>
    </location>
</feature>
<feature type="compositionally biased region" description="Polar residues" evidence="1">
    <location>
        <begin position="551"/>
        <end position="562"/>
    </location>
</feature>